<feature type="transmembrane region" description="Helical" evidence="6">
    <location>
        <begin position="138"/>
        <end position="163"/>
    </location>
</feature>
<protein>
    <submittedName>
        <fullName evidence="7">LysE family translocator</fullName>
    </submittedName>
</protein>
<keyword evidence="8" id="KW-1185">Reference proteome</keyword>
<dbReference type="InterPro" id="IPR001123">
    <property type="entry name" value="LeuE-type"/>
</dbReference>
<feature type="transmembrane region" description="Helical" evidence="6">
    <location>
        <begin position="34"/>
        <end position="62"/>
    </location>
</feature>
<reference evidence="7" key="1">
    <citation type="submission" date="2022-08" db="EMBL/GenBank/DDBJ databases">
        <title>Nisaea acidiphila sp. nov., isolated from a marine algal debris and emended description of the genus Nisaea Urios et al. 2008.</title>
        <authorList>
            <person name="Kwon K."/>
        </authorList>
    </citation>
    <scope>NUCLEOTIDE SEQUENCE</scope>
    <source>
        <strain evidence="7">MEBiC11861</strain>
    </source>
</reference>
<dbReference type="KEGG" id="naci:NUH88_13855"/>
<feature type="transmembrane region" description="Helical" evidence="6">
    <location>
        <begin position="69"/>
        <end position="87"/>
    </location>
</feature>
<organism evidence="7 8">
    <name type="scientific">Nisaea acidiphila</name>
    <dbReference type="NCBI Taxonomy" id="1862145"/>
    <lineage>
        <taxon>Bacteria</taxon>
        <taxon>Pseudomonadati</taxon>
        <taxon>Pseudomonadota</taxon>
        <taxon>Alphaproteobacteria</taxon>
        <taxon>Rhodospirillales</taxon>
        <taxon>Thalassobaculaceae</taxon>
        <taxon>Nisaea</taxon>
    </lineage>
</organism>
<evidence type="ECO:0000313" key="7">
    <source>
        <dbReference type="EMBL" id="UUX48492.1"/>
    </source>
</evidence>
<evidence type="ECO:0000256" key="1">
    <source>
        <dbReference type="ARBA" id="ARBA00004651"/>
    </source>
</evidence>
<evidence type="ECO:0000256" key="5">
    <source>
        <dbReference type="ARBA" id="ARBA00023136"/>
    </source>
</evidence>
<accession>A0A9J7AQ57</accession>
<name>A0A9J7AQ57_9PROT</name>
<keyword evidence="3 6" id="KW-0812">Transmembrane</keyword>
<keyword evidence="5 6" id="KW-0472">Membrane</keyword>
<keyword evidence="2" id="KW-1003">Cell membrane</keyword>
<dbReference type="GO" id="GO:0005886">
    <property type="term" value="C:plasma membrane"/>
    <property type="evidence" value="ECO:0007669"/>
    <property type="project" value="UniProtKB-SubCell"/>
</dbReference>
<dbReference type="RefSeq" id="WP_257766999.1">
    <property type="nucleotide sequence ID" value="NZ_CP102480.1"/>
</dbReference>
<keyword evidence="4 6" id="KW-1133">Transmembrane helix</keyword>
<evidence type="ECO:0000256" key="2">
    <source>
        <dbReference type="ARBA" id="ARBA00022475"/>
    </source>
</evidence>
<evidence type="ECO:0000256" key="3">
    <source>
        <dbReference type="ARBA" id="ARBA00022692"/>
    </source>
</evidence>
<evidence type="ECO:0000313" key="8">
    <source>
        <dbReference type="Proteomes" id="UP001060336"/>
    </source>
</evidence>
<dbReference type="EMBL" id="CP102480">
    <property type="protein sequence ID" value="UUX48492.1"/>
    <property type="molecule type" value="Genomic_DNA"/>
</dbReference>
<dbReference type="PANTHER" id="PTHR30086:SF20">
    <property type="entry name" value="ARGININE EXPORTER PROTEIN ARGO-RELATED"/>
    <property type="match status" value="1"/>
</dbReference>
<comment type="subcellular location">
    <subcellularLocation>
        <location evidence="1">Cell membrane</location>
        <topology evidence="1">Multi-pass membrane protein</topology>
    </subcellularLocation>
</comment>
<dbReference type="GO" id="GO:0015171">
    <property type="term" value="F:amino acid transmembrane transporter activity"/>
    <property type="evidence" value="ECO:0007669"/>
    <property type="project" value="TreeGrafter"/>
</dbReference>
<evidence type="ECO:0000256" key="6">
    <source>
        <dbReference type="SAM" id="Phobius"/>
    </source>
</evidence>
<evidence type="ECO:0000256" key="4">
    <source>
        <dbReference type="ARBA" id="ARBA00022989"/>
    </source>
</evidence>
<dbReference type="Proteomes" id="UP001060336">
    <property type="component" value="Chromosome"/>
</dbReference>
<sequence length="195" mass="20681">MLAFATAIFFLIITPGIGVLTTAGVGAGYGFLPGIRFLAGLFIGTNAVAVLVVTGIAAIVLANPVLGPVLLYGSVAYLLYLAFRIGWAGSKIAFVERQSAPGVVGGFLLQLINPKAYAVNTTFFSGFHFMADNQSMEIALKLLIINLIWIPVHLIWLWAGVSLKRLDLSDRTQSLINKGMALSMLIVVALAAFPG</sequence>
<dbReference type="AlphaFoldDB" id="A0A9J7AQ57"/>
<feature type="transmembrane region" description="Helical" evidence="6">
    <location>
        <begin position="175"/>
        <end position="193"/>
    </location>
</feature>
<dbReference type="PANTHER" id="PTHR30086">
    <property type="entry name" value="ARGININE EXPORTER PROTEIN ARGO"/>
    <property type="match status" value="1"/>
</dbReference>
<dbReference type="Pfam" id="PF01810">
    <property type="entry name" value="LysE"/>
    <property type="match status" value="1"/>
</dbReference>
<proteinExistence type="predicted"/>
<gene>
    <name evidence="7" type="ORF">NUH88_13855</name>
</gene>